<sequence length="195" mass="20810">MAQRRSRNLGVVVAIAVAGTWCTSFVAPSGGGEASRREALLGLAGAATAATLSSEPALAFDEAGPWLGYYSDPQHPMCPRKIVYEYDLYKDGPRDDSCGSCSFLQQPFMCSAWQTATIMVVGGDGDPGCEKKVSKRWTAKVDFKAGSDSITIDFSKKGGPADVVGKWDKDGIVFPDGNKWKKIISFTNADGQLLA</sequence>
<proteinExistence type="predicted"/>
<accession>A0A812SS82</accession>
<reference evidence="1" key="1">
    <citation type="submission" date="2021-02" db="EMBL/GenBank/DDBJ databases">
        <authorList>
            <person name="Dougan E. K."/>
            <person name="Rhodes N."/>
            <person name="Thang M."/>
            <person name="Chan C."/>
        </authorList>
    </citation>
    <scope>NUCLEOTIDE SEQUENCE</scope>
</reference>
<gene>
    <name evidence="1" type="ORF">SNAT2548_LOCUS27910</name>
</gene>
<name>A0A812SS82_9DINO</name>
<organism evidence="1 2">
    <name type="scientific">Symbiodinium natans</name>
    <dbReference type="NCBI Taxonomy" id="878477"/>
    <lineage>
        <taxon>Eukaryota</taxon>
        <taxon>Sar</taxon>
        <taxon>Alveolata</taxon>
        <taxon>Dinophyceae</taxon>
        <taxon>Suessiales</taxon>
        <taxon>Symbiodiniaceae</taxon>
        <taxon>Symbiodinium</taxon>
    </lineage>
</organism>
<protein>
    <submittedName>
        <fullName evidence="1">Uncharacterized protein</fullName>
    </submittedName>
</protein>
<dbReference type="EMBL" id="CAJNDS010002495">
    <property type="protein sequence ID" value="CAE7498264.1"/>
    <property type="molecule type" value="Genomic_DNA"/>
</dbReference>
<evidence type="ECO:0000313" key="2">
    <source>
        <dbReference type="Proteomes" id="UP000604046"/>
    </source>
</evidence>
<dbReference type="AlphaFoldDB" id="A0A812SS82"/>
<evidence type="ECO:0000313" key="1">
    <source>
        <dbReference type="EMBL" id="CAE7498264.1"/>
    </source>
</evidence>
<dbReference type="InterPro" id="IPR006311">
    <property type="entry name" value="TAT_signal"/>
</dbReference>
<dbReference type="Proteomes" id="UP000604046">
    <property type="component" value="Unassembled WGS sequence"/>
</dbReference>
<keyword evidence="2" id="KW-1185">Reference proteome</keyword>
<comment type="caution">
    <text evidence="1">The sequence shown here is derived from an EMBL/GenBank/DDBJ whole genome shotgun (WGS) entry which is preliminary data.</text>
</comment>
<dbReference type="PROSITE" id="PS51318">
    <property type="entry name" value="TAT"/>
    <property type="match status" value="1"/>
</dbReference>